<feature type="compositionally biased region" description="Low complexity" evidence="1">
    <location>
        <begin position="325"/>
        <end position="341"/>
    </location>
</feature>
<feature type="compositionally biased region" description="Polar residues" evidence="1">
    <location>
        <begin position="291"/>
        <end position="306"/>
    </location>
</feature>
<feature type="compositionally biased region" description="Polar residues" evidence="1">
    <location>
        <begin position="383"/>
        <end position="397"/>
    </location>
</feature>
<feature type="region of interest" description="Disordered" evidence="1">
    <location>
        <begin position="376"/>
        <end position="397"/>
    </location>
</feature>
<organism evidence="2 3">
    <name type="scientific">Mollisia scopiformis</name>
    <name type="common">Conifer needle endophyte fungus</name>
    <name type="synonym">Phialocephala scopiformis</name>
    <dbReference type="NCBI Taxonomy" id="149040"/>
    <lineage>
        <taxon>Eukaryota</taxon>
        <taxon>Fungi</taxon>
        <taxon>Dikarya</taxon>
        <taxon>Ascomycota</taxon>
        <taxon>Pezizomycotina</taxon>
        <taxon>Leotiomycetes</taxon>
        <taxon>Helotiales</taxon>
        <taxon>Mollisiaceae</taxon>
        <taxon>Mollisia</taxon>
    </lineage>
</organism>
<dbReference type="KEGG" id="psco:LY89DRAFT_348273"/>
<evidence type="ECO:0000313" key="3">
    <source>
        <dbReference type="Proteomes" id="UP000070700"/>
    </source>
</evidence>
<reference evidence="2 3" key="1">
    <citation type="submission" date="2015-10" db="EMBL/GenBank/DDBJ databases">
        <title>Full genome of DAOMC 229536 Phialocephala scopiformis, a fungal endophyte of spruce producing the potent anti-insectan compound rugulosin.</title>
        <authorList>
            <consortium name="DOE Joint Genome Institute"/>
            <person name="Walker A.K."/>
            <person name="Frasz S.L."/>
            <person name="Seifert K.A."/>
            <person name="Miller J.D."/>
            <person name="Mondo S.J."/>
            <person name="Labutti K."/>
            <person name="Lipzen A."/>
            <person name="Dockter R."/>
            <person name="Kennedy M."/>
            <person name="Grigoriev I.V."/>
            <person name="Spatafora J.W."/>
        </authorList>
    </citation>
    <scope>NUCLEOTIDE SEQUENCE [LARGE SCALE GENOMIC DNA]</scope>
    <source>
        <strain evidence="2 3">CBS 120377</strain>
    </source>
</reference>
<evidence type="ECO:0008006" key="4">
    <source>
        <dbReference type="Google" id="ProtNLM"/>
    </source>
</evidence>
<evidence type="ECO:0000256" key="1">
    <source>
        <dbReference type="SAM" id="MobiDB-lite"/>
    </source>
</evidence>
<dbReference type="OrthoDB" id="3559640at2759"/>
<evidence type="ECO:0000313" key="2">
    <source>
        <dbReference type="EMBL" id="KUJ08029.1"/>
    </source>
</evidence>
<dbReference type="EMBL" id="KQ947437">
    <property type="protein sequence ID" value="KUJ08029.1"/>
    <property type="molecule type" value="Genomic_DNA"/>
</dbReference>
<dbReference type="InParanoid" id="A0A132B7R7"/>
<accession>A0A132B7R7</accession>
<feature type="region of interest" description="Disordered" evidence="1">
    <location>
        <begin position="233"/>
        <end position="346"/>
    </location>
</feature>
<proteinExistence type="predicted"/>
<dbReference type="Proteomes" id="UP000070700">
    <property type="component" value="Unassembled WGS sequence"/>
</dbReference>
<feature type="compositionally biased region" description="Basic and acidic residues" evidence="1">
    <location>
        <begin position="250"/>
        <end position="272"/>
    </location>
</feature>
<name>A0A132B7R7_MOLSC</name>
<protein>
    <recommendedName>
        <fullName evidence="4">Fungal N-terminal domain-containing protein</fullName>
    </recommendedName>
</protein>
<dbReference type="AlphaFoldDB" id="A0A132B7R7"/>
<gene>
    <name evidence="2" type="ORF">LY89DRAFT_348273</name>
</gene>
<sequence length="527" mass="60706">MSFGFGIGDVISAINAIIKTCERVAAVPKDILEASKDLERLRTVLENIGEIISEKTSVVHKHDSIKKRLVGDMEEVGQDVKRLKTHLHIWKGHEKKSPFQGAMQRILFAFYNIPQIKEIRSNFAEYREKLDEMLQILSINSHNKVLNAMEHIITKFEEFEKRRESRLSLDEALWSEREDRYSEWQNLEVEKRASPKKVDELKAFLEEKLRKLEQGALGREVAQEYMDEIESKLKDTASPEPAPQYSSPAVEEHSLAERSRIGYSTNRDRTNEYLKSQYLTVPRDPSRESGKNYQADSRRSTSSNGSIRRHWKERIDPWFRPPSPNSSRRASRSSSVNHSSVGTPARLSVQQLNSEFSSMSLREPQTTQGWTVVARARNRGKKTTNGSQSSDRTKNTSIPQLKWLATGDRSPVNILYVDWDNTSFSMMAKAYLELVRLWTMNANNTWPFDRVESAGFCVNEETILEPGSVIDLLAPTRSNFRSRDFPKEKEGLLNRLKGNRLAQFKNSFLDDFKHVLCLDEKSYEAIR</sequence>
<keyword evidence="3" id="KW-1185">Reference proteome</keyword>
<dbReference type="GeneID" id="28816629"/>
<dbReference type="RefSeq" id="XP_018062384.1">
    <property type="nucleotide sequence ID" value="XM_018206903.1"/>
</dbReference>